<feature type="signal peptide" evidence="1">
    <location>
        <begin position="1"/>
        <end position="26"/>
    </location>
</feature>
<comment type="caution">
    <text evidence="2">The sequence shown here is derived from an EMBL/GenBank/DDBJ whole genome shotgun (WGS) entry which is preliminary data.</text>
</comment>
<keyword evidence="3" id="KW-1185">Reference proteome</keyword>
<keyword evidence="1" id="KW-0732">Signal</keyword>
<evidence type="ECO:0000313" key="3">
    <source>
        <dbReference type="Proteomes" id="UP001054945"/>
    </source>
</evidence>
<reference evidence="2 3" key="1">
    <citation type="submission" date="2021-06" db="EMBL/GenBank/DDBJ databases">
        <title>Caerostris extrusa draft genome.</title>
        <authorList>
            <person name="Kono N."/>
            <person name="Arakawa K."/>
        </authorList>
    </citation>
    <scope>NUCLEOTIDE SEQUENCE [LARGE SCALE GENOMIC DNA]</scope>
</reference>
<gene>
    <name evidence="2" type="ORF">CEXT_481211</name>
</gene>
<dbReference type="EMBL" id="BPLR01003650">
    <property type="protein sequence ID" value="GIX87115.1"/>
    <property type="molecule type" value="Genomic_DNA"/>
</dbReference>
<dbReference type="AlphaFoldDB" id="A0AAV4NQB9"/>
<feature type="chain" id="PRO_5043831334" evidence="1">
    <location>
        <begin position="27"/>
        <end position="131"/>
    </location>
</feature>
<dbReference type="Proteomes" id="UP001054945">
    <property type="component" value="Unassembled WGS sequence"/>
</dbReference>
<name>A0AAV4NQB9_CAEEX</name>
<sequence>MPLGRGWHKAILIMNAHQILVSAAGAQTPSDWEECISSEERLRSHLTWASYFPSHETMWIVLISALDLQDFFCCCSPFSCQILFHLSLRQGSEAPTNEASAINCGACSERMEKLEMIASEISDRKERHQRI</sequence>
<evidence type="ECO:0000256" key="1">
    <source>
        <dbReference type="SAM" id="SignalP"/>
    </source>
</evidence>
<protein>
    <submittedName>
        <fullName evidence="2">Uncharacterized protein</fullName>
    </submittedName>
</protein>
<evidence type="ECO:0000313" key="2">
    <source>
        <dbReference type="EMBL" id="GIX87115.1"/>
    </source>
</evidence>
<accession>A0AAV4NQB9</accession>
<organism evidence="2 3">
    <name type="scientific">Caerostris extrusa</name>
    <name type="common">Bark spider</name>
    <name type="synonym">Caerostris bankana</name>
    <dbReference type="NCBI Taxonomy" id="172846"/>
    <lineage>
        <taxon>Eukaryota</taxon>
        <taxon>Metazoa</taxon>
        <taxon>Ecdysozoa</taxon>
        <taxon>Arthropoda</taxon>
        <taxon>Chelicerata</taxon>
        <taxon>Arachnida</taxon>
        <taxon>Araneae</taxon>
        <taxon>Araneomorphae</taxon>
        <taxon>Entelegynae</taxon>
        <taxon>Araneoidea</taxon>
        <taxon>Araneidae</taxon>
        <taxon>Caerostris</taxon>
    </lineage>
</organism>
<proteinExistence type="predicted"/>